<proteinExistence type="predicted"/>
<dbReference type="AlphaFoldDB" id="A0A0K0CX83"/>
<sequence>MVASVLQINSHCYLKGVVLLQTLETMVSEDYMLAVIRSLVATKTSFDLENLLFYFKDIAVDVNVTLAQVYKFWFTTGGFPAIKVSSTVSNIELRQLSELPWPLRLSSYQPLPRFLFAKTITLAPRDGPVLINLNFTSFFRVNYDPVTWTSIFSLMDDHPALFSTLGRAQLVTDFCYFYARGDVDSGLEIREIVVDMVYRNSELFELCDWHLLWCHSTMPSSLGQLLQQVALRAFSLFDTNTAFGCRTGLAARDLNAICSRVFTMTCI</sequence>
<evidence type="ECO:0000313" key="2">
    <source>
        <dbReference type="WBParaSite" id="ACAC_0000215101-mRNA-1"/>
    </source>
</evidence>
<reference evidence="1" key="1">
    <citation type="submission" date="2012-09" db="EMBL/GenBank/DDBJ databases">
        <authorList>
            <person name="Martin A.A."/>
        </authorList>
    </citation>
    <scope>NUCLEOTIDE SEQUENCE</scope>
</reference>
<keyword evidence="1" id="KW-1185">Reference proteome</keyword>
<reference evidence="2" key="2">
    <citation type="submission" date="2017-02" db="UniProtKB">
        <authorList>
            <consortium name="WormBaseParasite"/>
        </authorList>
    </citation>
    <scope>IDENTIFICATION</scope>
</reference>
<name>A0A0K0CX83_ANGCA</name>
<accession>A0A0K0CX83</accession>
<dbReference type="WBParaSite" id="ACAC_0000215101-mRNA-1">
    <property type="protein sequence ID" value="ACAC_0000215101-mRNA-1"/>
    <property type="gene ID" value="ACAC_0000215101"/>
</dbReference>
<protein>
    <submittedName>
        <fullName evidence="2">Peptidase_M1 domain-containing protein</fullName>
    </submittedName>
</protein>
<organism evidence="1 2">
    <name type="scientific">Angiostrongylus cantonensis</name>
    <name type="common">Rat lungworm</name>
    <dbReference type="NCBI Taxonomy" id="6313"/>
    <lineage>
        <taxon>Eukaryota</taxon>
        <taxon>Metazoa</taxon>
        <taxon>Ecdysozoa</taxon>
        <taxon>Nematoda</taxon>
        <taxon>Chromadorea</taxon>
        <taxon>Rhabditida</taxon>
        <taxon>Rhabditina</taxon>
        <taxon>Rhabditomorpha</taxon>
        <taxon>Strongyloidea</taxon>
        <taxon>Metastrongylidae</taxon>
        <taxon>Angiostrongylus</taxon>
    </lineage>
</organism>
<dbReference type="SUPFAM" id="SSF55486">
    <property type="entry name" value="Metalloproteases ('zincins'), catalytic domain"/>
    <property type="match status" value="1"/>
</dbReference>
<evidence type="ECO:0000313" key="1">
    <source>
        <dbReference type="Proteomes" id="UP000035642"/>
    </source>
</evidence>
<dbReference type="STRING" id="6313.A0A0K0CX83"/>
<dbReference type="Proteomes" id="UP000035642">
    <property type="component" value="Unassembled WGS sequence"/>
</dbReference>